<evidence type="ECO:0000313" key="4">
    <source>
        <dbReference type="Proteomes" id="UP000037179"/>
    </source>
</evidence>
<dbReference type="RefSeq" id="WP_036552581.1">
    <property type="nucleotide sequence ID" value="NZ_AP028459.1"/>
</dbReference>
<dbReference type="Pfam" id="PF13602">
    <property type="entry name" value="ADH_zinc_N_2"/>
    <property type="match status" value="1"/>
</dbReference>
<dbReference type="InterPro" id="IPR052733">
    <property type="entry name" value="Chloroplast_QOR"/>
</dbReference>
<dbReference type="AlphaFoldDB" id="A0ABC8AXZ6"/>
<dbReference type="InterPro" id="IPR011032">
    <property type="entry name" value="GroES-like_sf"/>
</dbReference>
<name>A0ABC8AXZ6_9NOCA</name>
<dbReference type="CDD" id="cd05289">
    <property type="entry name" value="MDR_like_2"/>
    <property type="match status" value="1"/>
</dbReference>
<dbReference type="SUPFAM" id="SSF51735">
    <property type="entry name" value="NAD(P)-binding Rossmann-fold domains"/>
    <property type="match status" value="1"/>
</dbReference>
<dbReference type="Proteomes" id="UP000037179">
    <property type="component" value="Unassembled WGS sequence"/>
</dbReference>
<protein>
    <submittedName>
        <fullName evidence="2">NADPH:quinone reductase</fullName>
        <ecNumber evidence="2">1.6.5.5</ecNumber>
    </submittedName>
</protein>
<keyword evidence="4" id="KW-1185">Reference proteome</keyword>
<evidence type="ECO:0000313" key="3">
    <source>
        <dbReference type="EMBL" id="GAP29228.1"/>
    </source>
</evidence>
<dbReference type="SUPFAM" id="SSF50129">
    <property type="entry name" value="GroES-like"/>
    <property type="match status" value="1"/>
</dbReference>
<reference evidence="3 4" key="2">
    <citation type="journal article" date="2016" name="Genome Announc.">
        <title>Draft Genome Sequence of Erythromycin- and Oxytetracycline-Sensitive Nocardia seriolae Strain U-1 (NBRC 110359).</title>
        <authorList>
            <person name="Imajoh M."/>
            <person name="Sukeda M."/>
            <person name="Shimizu M."/>
            <person name="Yamane J."/>
            <person name="Ohnishi K."/>
            <person name="Oshima S."/>
        </authorList>
    </citation>
    <scope>NUCLEOTIDE SEQUENCE [LARGE SCALE GENOMIC DNA]</scope>
    <source>
        <strain evidence="3 4">U-1</strain>
    </source>
</reference>
<organism evidence="2 5">
    <name type="scientific">Nocardia seriolae</name>
    <dbReference type="NCBI Taxonomy" id="37332"/>
    <lineage>
        <taxon>Bacteria</taxon>
        <taxon>Bacillati</taxon>
        <taxon>Actinomycetota</taxon>
        <taxon>Actinomycetes</taxon>
        <taxon>Mycobacteriales</taxon>
        <taxon>Nocardiaceae</taxon>
        <taxon>Nocardia</taxon>
    </lineage>
</organism>
<dbReference type="Proteomes" id="UP000180166">
    <property type="component" value="Chromosome"/>
</dbReference>
<sequence length="303" mass="30443">MRAVGFSRFGGPEVLEVFEVAVPSPEPGQVLVKIAAAPVNPVDIGARAGTFAALLPAREHYVPGVEFAGWIEDAGSHVGRAEIGQPVVGLLPWLSTFEGSYAEYVVVDADLVAAAPAGVELAAAATLPLNAITADLAVTAAPGATVLVTGAAGGVGGYAVQLAAARGAHVIAVAGAADEDLVGSLGASEFVSRGADLVQRVGSGRVDAVIDTALIGAPLLPVVRDGGAFAALLPTAAPAPERGITVTTVQQAPDGRRLAELVDLVEAGTLTLRVADTYPLDHAADAHARFEKGGLRGRLVLAP</sequence>
<dbReference type="Gene3D" id="3.40.50.720">
    <property type="entry name" value="NAD(P)-binding Rossmann-like Domain"/>
    <property type="match status" value="1"/>
</dbReference>
<keyword evidence="2" id="KW-0560">Oxidoreductase</keyword>
<reference evidence="4" key="1">
    <citation type="submission" date="2015-07" db="EMBL/GenBank/DDBJ databases">
        <title>Nocardia seriolae U-1 whole genome shotgun sequence.</title>
        <authorList>
            <person name="Imajoh M."/>
            <person name="Fukumoto Y."/>
            <person name="Sukeda M."/>
            <person name="Yamane J."/>
            <person name="Yamasaki K."/>
            <person name="Shimizu M."/>
            <person name="Ohnishi K."/>
            <person name="Oshima S."/>
        </authorList>
    </citation>
    <scope>NUCLEOTIDE SEQUENCE [LARGE SCALE GENOMIC DNA]</scope>
    <source>
        <strain evidence="4">U-1</strain>
    </source>
</reference>
<dbReference type="Gene3D" id="3.90.180.10">
    <property type="entry name" value="Medium-chain alcohol dehydrogenases, catalytic domain"/>
    <property type="match status" value="1"/>
</dbReference>
<dbReference type="PANTHER" id="PTHR44013">
    <property type="entry name" value="ZINC-TYPE ALCOHOL DEHYDROGENASE-LIKE PROTEIN C16A3.02C"/>
    <property type="match status" value="1"/>
</dbReference>
<accession>A0ABC8AXZ6</accession>
<dbReference type="EMBL" id="BBYQ01000051">
    <property type="protein sequence ID" value="GAP29228.1"/>
    <property type="molecule type" value="Genomic_DNA"/>
</dbReference>
<dbReference type="SMART" id="SM00829">
    <property type="entry name" value="PKS_ER"/>
    <property type="match status" value="1"/>
</dbReference>
<evidence type="ECO:0000313" key="5">
    <source>
        <dbReference type="Proteomes" id="UP000180166"/>
    </source>
</evidence>
<dbReference type="PANTHER" id="PTHR44013:SF1">
    <property type="entry name" value="ZINC-TYPE ALCOHOL DEHYDROGENASE-LIKE PROTEIN C16A3.02C"/>
    <property type="match status" value="1"/>
</dbReference>
<dbReference type="KEGG" id="nsr:NS506_04823"/>
<dbReference type="Pfam" id="PF08240">
    <property type="entry name" value="ADH_N"/>
    <property type="match status" value="1"/>
</dbReference>
<reference evidence="2 5" key="3">
    <citation type="submission" date="2016-10" db="EMBL/GenBank/DDBJ databases">
        <title>Genome sequence of Nocardia seriolae strain EM150506, isolated from Anguila japonica.</title>
        <authorList>
            <person name="Han H.-J."/>
        </authorList>
    </citation>
    <scope>NUCLEOTIDE SEQUENCE [LARGE SCALE GENOMIC DNA]</scope>
    <source>
        <strain evidence="2 5">EM150506</strain>
    </source>
</reference>
<gene>
    <name evidence="2" type="ORF">NS506_04823</name>
    <name evidence="3" type="ORF">NSK11_contig00051-0050</name>
</gene>
<dbReference type="InterPro" id="IPR020843">
    <property type="entry name" value="ER"/>
</dbReference>
<evidence type="ECO:0000259" key="1">
    <source>
        <dbReference type="SMART" id="SM00829"/>
    </source>
</evidence>
<dbReference type="InterPro" id="IPR036291">
    <property type="entry name" value="NAD(P)-bd_dom_sf"/>
</dbReference>
<dbReference type="InterPro" id="IPR013154">
    <property type="entry name" value="ADH-like_N"/>
</dbReference>
<dbReference type="EC" id="1.6.5.5" evidence="2"/>
<proteinExistence type="predicted"/>
<dbReference type="GO" id="GO:0003960">
    <property type="term" value="F:quinone reductase (NADPH) activity"/>
    <property type="evidence" value="ECO:0007669"/>
    <property type="project" value="UniProtKB-EC"/>
</dbReference>
<evidence type="ECO:0000313" key="2">
    <source>
        <dbReference type="EMBL" id="APA98869.1"/>
    </source>
</evidence>
<dbReference type="EMBL" id="CP017839">
    <property type="protein sequence ID" value="APA98869.1"/>
    <property type="molecule type" value="Genomic_DNA"/>
</dbReference>
<feature type="domain" description="Enoyl reductase (ER)" evidence="1">
    <location>
        <begin position="10"/>
        <end position="301"/>
    </location>
</feature>